<keyword evidence="1" id="KW-1133">Transmembrane helix</keyword>
<reference evidence="2 3" key="1">
    <citation type="submission" date="2024-07" db="EMBL/GenBank/DDBJ databases">
        <title>Section-level genome sequencing and comparative genomics of Aspergillus sections Usti and Cavernicolus.</title>
        <authorList>
            <consortium name="Lawrence Berkeley National Laboratory"/>
            <person name="Nybo J.L."/>
            <person name="Vesth T.C."/>
            <person name="Theobald S."/>
            <person name="Frisvad J.C."/>
            <person name="Larsen T.O."/>
            <person name="Kjaerboelling I."/>
            <person name="Rothschild-Mancinelli K."/>
            <person name="Lyhne E.K."/>
            <person name="Kogle M.E."/>
            <person name="Barry K."/>
            <person name="Clum A."/>
            <person name="Na H."/>
            <person name="Ledsgaard L."/>
            <person name="Lin J."/>
            <person name="Lipzen A."/>
            <person name="Kuo A."/>
            <person name="Riley R."/>
            <person name="Mondo S."/>
            <person name="LaButti K."/>
            <person name="Haridas S."/>
            <person name="Pangalinan J."/>
            <person name="Salamov A.A."/>
            <person name="Simmons B.A."/>
            <person name="Magnuson J.K."/>
            <person name="Chen J."/>
            <person name="Drula E."/>
            <person name="Henrissat B."/>
            <person name="Wiebenga A."/>
            <person name="Lubbers R.J."/>
            <person name="Gomes A.C."/>
            <person name="Makela M.R."/>
            <person name="Stajich J."/>
            <person name="Grigoriev I.V."/>
            <person name="Mortensen U.H."/>
            <person name="De vries R.P."/>
            <person name="Baker S.E."/>
            <person name="Andersen M.R."/>
        </authorList>
    </citation>
    <scope>NUCLEOTIDE SEQUENCE [LARGE SCALE GENOMIC DNA]</scope>
    <source>
        <strain evidence="2 3">CBS 600.67</strain>
    </source>
</reference>
<dbReference type="EMBL" id="JBFXLS010000021">
    <property type="protein sequence ID" value="KAL2828245.1"/>
    <property type="molecule type" value="Genomic_DNA"/>
</dbReference>
<gene>
    <name evidence="2" type="ORF">BDW59DRAFT_51945</name>
</gene>
<name>A0ABR4IKF0_9EURO</name>
<evidence type="ECO:0000313" key="3">
    <source>
        <dbReference type="Proteomes" id="UP001610335"/>
    </source>
</evidence>
<keyword evidence="1" id="KW-0472">Membrane</keyword>
<feature type="transmembrane region" description="Helical" evidence="1">
    <location>
        <begin position="46"/>
        <end position="67"/>
    </location>
</feature>
<dbReference type="Proteomes" id="UP001610335">
    <property type="component" value="Unassembled WGS sequence"/>
</dbReference>
<keyword evidence="3" id="KW-1185">Reference proteome</keyword>
<evidence type="ECO:0000256" key="1">
    <source>
        <dbReference type="SAM" id="Phobius"/>
    </source>
</evidence>
<organism evidence="2 3">
    <name type="scientific">Aspergillus cavernicola</name>
    <dbReference type="NCBI Taxonomy" id="176166"/>
    <lineage>
        <taxon>Eukaryota</taxon>
        <taxon>Fungi</taxon>
        <taxon>Dikarya</taxon>
        <taxon>Ascomycota</taxon>
        <taxon>Pezizomycotina</taxon>
        <taxon>Eurotiomycetes</taxon>
        <taxon>Eurotiomycetidae</taxon>
        <taxon>Eurotiales</taxon>
        <taxon>Aspergillaceae</taxon>
        <taxon>Aspergillus</taxon>
        <taxon>Aspergillus subgen. Nidulantes</taxon>
    </lineage>
</organism>
<proteinExistence type="predicted"/>
<accession>A0ABR4IKF0</accession>
<sequence length="72" mass="8186">MEKAHGAVFCLHISRIGTQGLAFYSNGLISDFPGLRVYFPFDLFCLSYFLFSIFLSLSWIPVVLGYLETAQR</sequence>
<evidence type="ECO:0000313" key="2">
    <source>
        <dbReference type="EMBL" id="KAL2828245.1"/>
    </source>
</evidence>
<comment type="caution">
    <text evidence="2">The sequence shown here is derived from an EMBL/GenBank/DDBJ whole genome shotgun (WGS) entry which is preliminary data.</text>
</comment>
<keyword evidence="1" id="KW-0812">Transmembrane</keyword>
<protein>
    <submittedName>
        <fullName evidence="2">Uncharacterized protein</fullName>
    </submittedName>
</protein>